<dbReference type="CDD" id="cd02440">
    <property type="entry name" value="AdoMet_MTases"/>
    <property type="match status" value="1"/>
</dbReference>
<reference evidence="3 4" key="1">
    <citation type="submission" date="2017-04" db="EMBL/GenBank/DDBJ databases">
        <title>Complete Genome Sequence of Streptomyces gilvosporeus F607, a Capable Producer of Natamycin.</title>
        <authorList>
            <person name="Zong G."/>
            <person name="Zhong C."/>
            <person name="Fu J."/>
            <person name="Qin R."/>
            <person name="Cao G."/>
        </authorList>
    </citation>
    <scope>NUCLEOTIDE SEQUENCE [LARGE SCALE GENOMIC DNA]</scope>
    <source>
        <strain evidence="3 4">F607</strain>
    </source>
</reference>
<dbReference type="Gene3D" id="3.40.50.150">
    <property type="entry name" value="Vaccinia Virus protein VP39"/>
    <property type="match status" value="1"/>
</dbReference>
<organism evidence="3 4">
    <name type="scientific">Streptomyces gilvosporeus</name>
    <dbReference type="NCBI Taxonomy" id="553510"/>
    <lineage>
        <taxon>Bacteria</taxon>
        <taxon>Bacillati</taxon>
        <taxon>Actinomycetota</taxon>
        <taxon>Actinomycetes</taxon>
        <taxon>Kitasatosporales</taxon>
        <taxon>Streptomycetaceae</taxon>
        <taxon>Streptomyces</taxon>
    </lineage>
</organism>
<dbReference type="KEGG" id="sgv:B1H19_04630"/>
<name>A0A1V0TKU1_9ACTN</name>
<dbReference type="AlphaFoldDB" id="A0A1V0TKU1"/>
<evidence type="ECO:0000259" key="2">
    <source>
        <dbReference type="Pfam" id="PF08242"/>
    </source>
</evidence>
<evidence type="ECO:0000256" key="1">
    <source>
        <dbReference type="SAM" id="MobiDB-lite"/>
    </source>
</evidence>
<dbReference type="Pfam" id="PF08242">
    <property type="entry name" value="Methyltransf_12"/>
    <property type="match status" value="1"/>
</dbReference>
<feature type="domain" description="Methyltransferase type 12" evidence="2">
    <location>
        <begin position="43"/>
        <end position="138"/>
    </location>
</feature>
<proteinExistence type="predicted"/>
<accession>A0A1V0TKU1</accession>
<feature type="region of interest" description="Disordered" evidence="1">
    <location>
        <begin position="199"/>
        <end position="220"/>
    </location>
</feature>
<dbReference type="PANTHER" id="PTHR43861">
    <property type="entry name" value="TRANS-ACONITATE 2-METHYLTRANSFERASE-RELATED"/>
    <property type="match status" value="1"/>
</dbReference>
<dbReference type="InterPro" id="IPR013217">
    <property type="entry name" value="Methyltransf_12"/>
</dbReference>
<dbReference type="EMBL" id="CP020569">
    <property type="protein sequence ID" value="ARF53556.1"/>
    <property type="molecule type" value="Genomic_DNA"/>
</dbReference>
<protein>
    <recommendedName>
        <fullName evidence="2">Methyltransferase type 12 domain-containing protein</fullName>
    </recommendedName>
</protein>
<evidence type="ECO:0000313" key="3">
    <source>
        <dbReference type="EMBL" id="ARF53556.1"/>
    </source>
</evidence>
<evidence type="ECO:0000313" key="4">
    <source>
        <dbReference type="Proteomes" id="UP000192726"/>
    </source>
</evidence>
<keyword evidence="4" id="KW-1185">Reference proteome</keyword>
<dbReference type="Proteomes" id="UP000192726">
    <property type="component" value="Chromosome"/>
</dbReference>
<dbReference type="GO" id="GO:0008168">
    <property type="term" value="F:methyltransferase activity"/>
    <property type="evidence" value="ECO:0007669"/>
    <property type="project" value="UniProtKB-ARBA"/>
</dbReference>
<sequence length="220" mass="24128">MGYTTEDEWNAHYRDGRSFRPLGDAERALIEAHLPPSPGALALEVGCGTGELARHLVATGYRVDAVDYAEAAIEAARQQTDLAAAVTYARFDIETGEPADLPHHAYDLIVFRQSFAFVRDRVRVVNRLRERLRPGGTLCVITPVVANVPDHKRDIALDDGEIGLLTADWHHVARFDAEGLAFIVLRDPRLLRGLPAGSDAGRKPLAAISRRQPSDSDDGM</sequence>
<dbReference type="InterPro" id="IPR029063">
    <property type="entry name" value="SAM-dependent_MTases_sf"/>
</dbReference>
<gene>
    <name evidence="3" type="ORF">B1H19_04630</name>
</gene>
<dbReference type="OrthoDB" id="4035289at2"/>
<dbReference type="GO" id="GO:0017000">
    <property type="term" value="P:antibiotic biosynthetic process"/>
    <property type="evidence" value="ECO:0007669"/>
    <property type="project" value="UniProtKB-ARBA"/>
</dbReference>
<dbReference type="STRING" id="553510.B1H19_04630"/>
<dbReference type="PANTHER" id="PTHR43861:SF1">
    <property type="entry name" value="TRANS-ACONITATE 2-METHYLTRANSFERASE"/>
    <property type="match status" value="1"/>
</dbReference>
<dbReference type="RefSeq" id="WP_083103314.1">
    <property type="nucleotide sequence ID" value="NZ_CP020569.1"/>
</dbReference>
<dbReference type="SUPFAM" id="SSF53335">
    <property type="entry name" value="S-adenosyl-L-methionine-dependent methyltransferases"/>
    <property type="match status" value="1"/>
</dbReference>